<gene>
    <name evidence="1" type="ORF">RCG00_10215</name>
</gene>
<organism evidence="1">
    <name type="scientific">Thiothrix subterranea</name>
    <dbReference type="NCBI Taxonomy" id="2735563"/>
    <lineage>
        <taxon>Bacteria</taxon>
        <taxon>Pseudomonadati</taxon>
        <taxon>Pseudomonadota</taxon>
        <taxon>Gammaproteobacteria</taxon>
        <taxon>Thiotrichales</taxon>
        <taxon>Thiotrichaceae</taxon>
        <taxon>Thiothrix</taxon>
    </lineage>
</organism>
<proteinExistence type="predicted"/>
<reference evidence="1" key="1">
    <citation type="submission" date="2023-08" db="EMBL/GenBank/DDBJ databases">
        <title>New molecular markers tilS and rpoB for phylogenetic and monitoring studies of the genus Thiothrix biodiversity.</title>
        <authorList>
            <person name="Ravin N.V."/>
            <person name="Smolyakov D."/>
            <person name="Markov N.D."/>
            <person name="Beletsky A.V."/>
            <person name="Mardanov A.V."/>
            <person name="Rudenko T.S."/>
            <person name="Grabovich M.Y."/>
        </authorList>
    </citation>
    <scope>NUCLEOTIDE SEQUENCE</scope>
    <source>
        <strain evidence="1">DNT52</strain>
    </source>
</reference>
<name>A0AA51MQX8_9GAMM</name>
<protein>
    <submittedName>
        <fullName evidence="1">Uncharacterized protein</fullName>
    </submittedName>
</protein>
<accession>A0AA51MQX8</accession>
<dbReference type="EMBL" id="CP133217">
    <property type="protein sequence ID" value="WML88735.1"/>
    <property type="molecule type" value="Genomic_DNA"/>
</dbReference>
<dbReference type="InterPro" id="IPR032675">
    <property type="entry name" value="LRR_dom_sf"/>
</dbReference>
<evidence type="ECO:0000313" key="1">
    <source>
        <dbReference type="EMBL" id="WML88735.1"/>
    </source>
</evidence>
<dbReference type="AlphaFoldDB" id="A0AA51MQX8"/>
<dbReference type="Proteomes" id="UP001229862">
    <property type="component" value="Chromosome"/>
</dbReference>
<dbReference type="Gene3D" id="3.80.10.10">
    <property type="entry name" value="Ribonuclease Inhibitor"/>
    <property type="match status" value="1"/>
</dbReference>
<sequence length="327" mass="37886">MPTVYEGISCKKLMNFIINDDSEIDYLIISICSDDLLPVDLKDVFKLIEQSHCLKFNIYILGDLVGLPLDKWRVRDYLIKEISFLAKNKILTIYWYDGDKIREGNIFFCKTPLHIDRLSYQPKMCLVDLNIDTSSNVRHISFLDSRAYPKNILKNKTKKEIDYIFSQVAEIEKLESIECPFLNNLTISRLPKNLKKLDLRGCENIKIDAECLPPGLDSINLSACRLDYFPDFITTLVKLRFLFLYKNFIDINSANMIPKNVEVLSLYRNKIKEFEVNSMALRRLNLGANPLVKFTLGELPTCLNLGLRKVNLDKLTISQYSNLSIEF</sequence>
<dbReference type="SUPFAM" id="SSF52058">
    <property type="entry name" value="L domain-like"/>
    <property type="match status" value="1"/>
</dbReference>
<dbReference type="RefSeq" id="WP_308872458.1">
    <property type="nucleotide sequence ID" value="NZ_CP133217.1"/>
</dbReference>